<dbReference type="AlphaFoldDB" id="A0A0C9UM43"/>
<dbReference type="HOGENOM" id="CLU_152112_0_0_1"/>
<gene>
    <name evidence="1" type="ORF">M422DRAFT_272591</name>
</gene>
<proteinExistence type="predicted"/>
<sequence>MKSLTECVAHLQQTNVHEFLKVAPKSLQNLIVDEYDESLFDTEIPGRESLRTLDKLTHLGGILEVPPSEFLEDFSVSAAFSKELTDISALTHVDPALHDDLLPRTGDNRYWGQFKNRIIDGVIPGVAVFIRKDGILDDIVK</sequence>
<dbReference type="Proteomes" id="UP000054279">
    <property type="component" value="Unassembled WGS sequence"/>
</dbReference>
<accession>A0A0C9UM43</accession>
<name>A0A0C9UM43_SPHS4</name>
<evidence type="ECO:0000313" key="2">
    <source>
        <dbReference type="Proteomes" id="UP000054279"/>
    </source>
</evidence>
<evidence type="ECO:0000313" key="1">
    <source>
        <dbReference type="EMBL" id="KIJ26350.1"/>
    </source>
</evidence>
<keyword evidence="2" id="KW-1185">Reference proteome</keyword>
<reference evidence="1 2" key="1">
    <citation type="submission" date="2014-06" db="EMBL/GenBank/DDBJ databases">
        <title>Evolutionary Origins and Diversification of the Mycorrhizal Mutualists.</title>
        <authorList>
            <consortium name="DOE Joint Genome Institute"/>
            <consortium name="Mycorrhizal Genomics Consortium"/>
            <person name="Kohler A."/>
            <person name="Kuo A."/>
            <person name="Nagy L.G."/>
            <person name="Floudas D."/>
            <person name="Copeland A."/>
            <person name="Barry K.W."/>
            <person name="Cichocki N."/>
            <person name="Veneault-Fourrey C."/>
            <person name="LaButti K."/>
            <person name="Lindquist E.A."/>
            <person name="Lipzen A."/>
            <person name="Lundell T."/>
            <person name="Morin E."/>
            <person name="Murat C."/>
            <person name="Riley R."/>
            <person name="Ohm R."/>
            <person name="Sun H."/>
            <person name="Tunlid A."/>
            <person name="Henrissat B."/>
            <person name="Grigoriev I.V."/>
            <person name="Hibbett D.S."/>
            <person name="Martin F."/>
        </authorList>
    </citation>
    <scope>NUCLEOTIDE SEQUENCE [LARGE SCALE GENOMIC DNA]</scope>
    <source>
        <strain evidence="1 2">SS14</strain>
    </source>
</reference>
<dbReference type="EMBL" id="KN837373">
    <property type="protein sequence ID" value="KIJ26350.1"/>
    <property type="molecule type" value="Genomic_DNA"/>
</dbReference>
<protein>
    <submittedName>
        <fullName evidence="1">Uncharacterized protein</fullName>
    </submittedName>
</protein>
<organism evidence="1 2">
    <name type="scientific">Sphaerobolus stellatus (strain SS14)</name>
    <dbReference type="NCBI Taxonomy" id="990650"/>
    <lineage>
        <taxon>Eukaryota</taxon>
        <taxon>Fungi</taxon>
        <taxon>Dikarya</taxon>
        <taxon>Basidiomycota</taxon>
        <taxon>Agaricomycotina</taxon>
        <taxon>Agaricomycetes</taxon>
        <taxon>Phallomycetidae</taxon>
        <taxon>Geastrales</taxon>
        <taxon>Sphaerobolaceae</taxon>
        <taxon>Sphaerobolus</taxon>
    </lineage>
</organism>